<evidence type="ECO:0000313" key="2">
    <source>
        <dbReference type="EMBL" id="CDW86740.1"/>
    </source>
</evidence>
<evidence type="ECO:0000313" key="3">
    <source>
        <dbReference type="Proteomes" id="UP000039865"/>
    </source>
</evidence>
<dbReference type="EMBL" id="CCKQ01014932">
    <property type="protein sequence ID" value="CDW86740.1"/>
    <property type="molecule type" value="Genomic_DNA"/>
</dbReference>
<organism evidence="2 3">
    <name type="scientific">Stylonychia lemnae</name>
    <name type="common">Ciliate</name>
    <dbReference type="NCBI Taxonomy" id="5949"/>
    <lineage>
        <taxon>Eukaryota</taxon>
        <taxon>Sar</taxon>
        <taxon>Alveolata</taxon>
        <taxon>Ciliophora</taxon>
        <taxon>Intramacronucleata</taxon>
        <taxon>Spirotrichea</taxon>
        <taxon>Stichotrichia</taxon>
        <taxon>Sporadotrichida</taxon>
        <taxon>Oxytrichidae</taxon>
        <taxon>Stylonychinae</taxon>
        <taxon>Stylonychia</taxon>
    </lineage>
</organism>
<feature type="chain" id="PRO_5001729741" evidence="1">
    <location>
        <begin position="20"/>
        <end position="223"/>
    </location>
</feature>
<gene>
    <name evidence="2" type="primary">Contig19036.g20186</name>
    <name evidence="2" type="ORF">STYLEM_15838</name>
</gene>
<dbReference type="Proteomes" id="UP000039865">
    <property type="component" value="Unassembled WGS sequence"/>
</dbReference>
<feature type="signal peptide" evidence="1">
    <location>
        <begin position="1"/>
        <end position="19"/>
    </location>
</feature>
<accession>A0A078AW94</accession>
<keyword evidence="1" id="KW-0732">Signal</keyword>
<keyword evidence="3" id="KW-1185">Reference proteome</keyword>
<dbReference type="InParanoid" id="A0A078AW94"/>
<evidence type="ECO:0000256" key="1">
    <source>
        <dbReference type="SAM" id="SignalP"/>
    </source>
</evidence>
<dbReference type="OrthoDB" id="521488at2759"/>
<name>A0A078AW94_STYLE</name>
<dbReference type="AlphaFoldDB" id="A0A078AW94"/>
<reference evidence="2 3" key="1">
    <citation type="submission" date="2014-06" db="EMBL/GenBank/DDBJ databases">
        <authorList>
            <person name="Swart Estienne"/>
        </authorList>
    </citation>
    <scope>NUCLEOTIDE SEQUENCE [LARGE SCALE GENOMIC DNA]</scope>
    <source>
        <strain evidence="2 3">130c</strain>
    </source>
</reference>
<sequence>MKRFSIFLIAALGVANVSSVYITTCHNDNECGTVCGTKGPNTVGPSEGLFGTKCECQNGKPPAYLCNKEGKNVYVCSDNQAPRCTVHCNMKVCIEKNGRKSTGVIRSACPKHHPQNAHDCCNHGGSYCTCVFHDTLDTNYQVFSELGGSNGDAKAWLGSCDSHHGLKVGSIQAELYLQLVKPELCSAVMSDGYHQRNYPEQYHNHHQHFHELLDQAYSNHFQQ</sequence>
<proteinExistence type="predicted"/>
<protein>
    <submittedName>
        <fullName evidence="2">Uncharacterized protein</fullName>
    </submittedName>
</protein>